<dbReference type="EMBL" id="VSRR010002296">
    <property type="protein sequence ID" value="MPC30669.1"/>
    <property type="molecule type" value="Genomic_DNA"/>
</dbReference>
<comment type="caution">
    <text evidence="2">The sequence shown here is derived from an EMBL/GenBank/DDBJ whole genome shotgun (WGS) entry which is preliminary data.</text>
</comment>
<sequence length="69" mass="7809">MLQFFKKTPVEDVLPKEDVDNPVEAEEAREAQKNEASPQPERHLLGQTDRQTPIHMTPALWVPSSLPCS</sequence>
<keyword evidence="3" id="KW-1185">Reference proteome</keyword>
<gene>
    <name evidence="2" type="ORF">E2C01_023937</name>
</gene>
<protein>
    <submittedName>
        <fullName evidence="2">Uncharacterized protein</fullName>
    </submittedName>
</protein>
<accession>A0A5B7EBD5</accession>
<feature type="compositionally biased region" description="Basic and acidic residues" evidence="1">
    <location>
        <begin position="8"/>
        <end position="19"/>
    </location>
</feature>
<feature type="region of interest" description="Disordered" evidence="1">
    <location>
        <begin position="1"/>
        <end position="69"/>
    </location>
</feature>
<evidence type="ECO:0000313" key="2">
    <source>
        <dbReference type="EMBL" id="MPC30669.1"/>
    </source>
</evidence>
<organism evidence="2 3">
    <name type="scientific">Portunus trituberculatus</name>
    <name type="common">Swimming crab</name>
    <name type="synonym">Neptunus trituberculatus</name>
    <dbReference type="NCBI Taxonomy" id="210409"/>
    <lineage>
        <taxon>Eukaryota</taxon>
        <taxon>Metazoa</taxon>
        <taxon>Ecdysozoa</taxon>
        <taxon>Arthropoda</taxon>
        <taxon>Crustacea</taxon>
        <taxon>Multicrustacea</taxon>
        <taxon>Malacostraca</taxon>
        <taxon>Eumalacostraca</taxon>
        <taxon>Eucarida</taxon>
        <taxon>Decapoda</taxon>
        <taxon>Pleocyemata</taxon>
        <taxon>Brachyura</taxon>
        <taxon>Eubrachyura</taxon>
        <taxon>Portunoidea</taxon>
        <taxon>Portunidae</taxon>
        <taxon>Portuninae</taxon>
        <taxon>Portunus</taxon>
    </lineage>
</organism>
<dbReference type="Proteomes" id="UP000324222">
    <property type="component" value="Unassembled WGS sequence"/>
</dbReference>
<reference evidence="2 3" key="1">
    <citation type="submission" date="2019-05" db="EMBL/GenBank/DDBJ databases">
        <title>Another draft genome of Portunus trituberculatus and its Hox gene families provides insights of decapod evolution.</title>
        <authorList>
            <person name="Jeong J.-H."/>
            <person name="Song I."/>
            <person name="Kim S."/>
            <person name="Choi T."/>
            <person name="Kim D."/>
            <person name="Ryu S."/>
            <person name="Kim W."/>
        </authorList>
    </citation>
    <scope>NUCLEOTIDE SEQUENCE [LARGE SCALE GENOMIC DNA]</scope>
    <source>
        <tissue evidence="2">Muscle</tissue>
    </source>
</reference>
<name>A0A5B7EBD5_PORTR</name>
<proteinExistence type="predicted"/>
<dbReference type="AlphaFoldDB" id="A0A5B7EBD5"/>
<evidence type="ECO:0000256" key="1">
    <source>
        <dbReference type="SAM" id="MobiDB-lite"/>
    </source>
</evidence>
<evidence type="ECO:0000313" key="3">
    <source>
        <dbReference type="Proteomes" id="UP000324222"/>
    </source>
</evidence>